<dbReference type="Pfam" id="PF06891">
    <property type="entry name" value="P2_Phage_GpR"/>
    <property type="match status" value="1"/>
</dbReference>
<reference evidence="1" key="2">
    <citation type="submission" date="2021-04" db="EMBL/GenBank/DDBJ databases">
        <title>Isolation and genomic analysis of the ibuprofen-degrading bacterium Sphingomonas strain MPO218.</title>
        <authorList>
            <person name="Aulestia M."/>
            <person name="Flores A."/>
            <person name="Mangas E.L."/>
            <person name="Perez-Pulido A.J."/>
            <person name="Santero E."/>
            <person name="Camacho E.M."/>
        </authorList>
    </citation>
    <scope>NUCLEOTIDE SEQUENCE</scope>
    <source>
        <strain evidence="1">MPO218</strain>
    </source>
</reference>
<protein>
    <submittedName>
        <fullName evidence="1">Phage tail protein</fullName>
    </submittedName>
</protein>
<accession>A0A975D3P3</accession>
<reference evidence="1" key="1">
    <citation type="submission" date="2020-07" db="EMBL/GenBank/DDBJ databases">
        <authorList>
            <person name="Camacho E."/>
        </authorList>
    </citation>
    <scope>NUCLEOTIDE SEQUENCE</scope>
    <source>
        <strain evidence="1">MPO218</strain>
    </source>
</reference>
<gene>
    <name evidence="1" type="ORF">HRJ34_02050</name>
</gene>
<dbReference type="AlphaFoldDB" id="A0A975D3P3"/>
<evidence type="ECO:0000313" key="2">
    <source>
        <dbReference type="Proteomes" id="UP000664914"/>
    </source>
</evidence>
<dbReference type="RefSeq" id="WP_208633205.1">
    <property type="nucleotide sequence ID" value="NZ_CP059319.1"/>
</dbReference>
<sequence length="262" mass="28253">MAIGSLALTTLQGCGPDHVASAGEVPVVVEVDDTPPTDLLRCPEKPVAFPVDQSATMGSEVRSALMSLAFAYAATLDQLKRLTGNGRAPARSTMQKLDSLRQAIVTALPDLKKKPDNLAIYARKGRIVSRDGPALGFQYRYTALVELLDFAGDPDALFVAIVLWIRRHQPDLVQKLDDRAGFRFDADRLSPKAVDIVVELDLDESVATAPRQGGGLDLVHVVDPAGEDVWNAVLDDAIGRPPLAEIWLGDRRLLPDSASDPD</sequence>
<dbReference type="Proteomes" id="UP000664914">
    <property type="component" value="Chromosome"/>
</dbReference>
<name>A0A975D3P3_9SPHN</name>
<proteinExistence type="predicted"/>
<evidence type="ECO:0000313" key="1">
    <source>
        <dbReference type="EMBL" id="QTH22337.1"/>
    </source>
</evidence>
<dbReference type="EMBL" id="CP059319">
    <property type="protein sequence ID" value="QTH22337.1"/>
    <property type="molecule type" value="Genomic_DNA"/>
</dbReference>
<dbReference type="InterPro" id="IPR009678">
    <property type="entry name" value="Phage_tail_completion_R"/>
</dbReference>
<organism evidence="1 2">
    <name type="scientific">Rhizorhabdus wittichii</name>
    <dbReference type="NCBI Taxonomy" id="160791"/>
    <lineage>
        <taxon>Bacteria</taxon>
        <taxon>Pseudomonadati</taxon>
        <taxon>Pseudomonadota</taxon>
        <taxon>Alphaproteobacteria</taxon>
        <taxon>Sphingomonadales</taxon>
        <taxon>Sphingomonadaceae</taxon>
        <taxon>Rhizorhabdus</taxon>
    </lineage>
</organism>